<evidence type="ECO:0000313" key="3">
    <source>
        <dbReference type="Proteomes" id="UP000325315"/>
    </source>
</evidence>
<reference evidence="3" key="1">
    <citation type="journal article" date="2019" name="Plant Biotechnol. J.">
        <title>Genome sequencing of the Australian wild diploid species Gossypium australe highlights disease resistance and delayed gland morphogenesis.</title>
        <authorList>
            <person name="Cai Y."/>
            <person name="Cai X."/>
            <person name="Wang Q."/>
            <person name="Wang P."/>
            <person name="Zhang Y."/>
            <person name="Cai C."/>
            <person name="Xu Y."/>
            <person name="Wang K."/>
            <person name="Zhou Z."/>
            <person name="Wang C."/>
            <person name="Geng S."/>
            <person name="Li B."/>
            <person name="Dong Q."/>
            <person name="Hou Y."/>
            <person name="Wang H."/>
            <person name="Ai P."/>
            <person name="Liu Z."/>
            <person name="Yi F."/>
            <person name="Sun M."/>
            <person name="An G."/>
            <person name="Cheng J."/>
            <person name="Zhang Y."/>
            <person name="Shi Q."/>
            <person name="Xie Y."/>
            <person name="Shi X."/>
            <person name="Chang Y."/>
            <person name="Huang F."/>
            <person name="Chen Y."/>
            <person name="Hong S."/>
            <person name="Mi L."/>
            <person name="Sun Q."/>
            <person name="Zhang L."/>
            <person name="Zhou B."/>
            <person name="Peng R."/>
            <person name="Zhang X."/>
            <person name="Liu F."/>
        </authorList>
    </citation>
    <scope>NUCLEOTIDE SEQUENCE [LARGE SCALE GENOMIC DNA]</scope>
    <source>
        <strain evidence="3">cv. PA1801</strain>
    </source>
</reference>
<evidence type="ECO:0000313" key="2">
    <source>
        <dbReference type="EMBL" id="KAA3480428.1"/>
    </source>
</evidence>
<keyword evidence="1" id="KW-1133">Transmembrane helix</keyword>
<keyword evidence="1" id="KW-0472">Membrane</keyword>
<gene>
    <name evidence="2" type="ORF">EPI10_020857</name>
</gene>
<dbReference type="Proteomes" id="UP000325315">
    <property type="component" value="Unassembled WGS sequence"/>
</dbReference>
<dbReference type="OrthoDB" id="983439at2759"/>
<keyword evidence="1" id="KW-0812">Transmembrane</keyword>
<comment type="caution">
    <text evidence="2">The sequence shown here is derived from an EMBL/GenBank/DDBJ whole genome shotgun (WGS) entry which is preliminary data.</text>
</comment>
<sequence>MTVVVTPLSGSEKLCFREVFTSAWASGLLPGYICTYVFVKFSLPHGHREMYSPEPNSVSIHGQFLKLESWLWRTNSLIKWKTMQSSVHEKGDSLAEGYVSELRDFARISVTQNELQELKGIWTQWDDEAKQLFYCNYGDLPYLLDVKIDLVPTVEEYTTLFR</sequence>
<name>A0A5B6WGX4_9ROSI</name>
<dbReference type="EMBL" id="SMMG02000003">
    <property type="protein sequence ID" value="KAA3480428.1"/>
    <property type="molecule type" value="Genomic_DNA"/>
</dbReference>
<protein>
    <submittedName>
        <fullName evidence="2">Nucleoside-triphosphatase THEP1</fullName>
    </submittedName>
</protein>
<feature type="transmembrane region" description="Helical" evidence="1">
    <location>
        <begin position="20"/>
        <end position="39"/>
    </location>
</feature>
<organism evidence="2 3">
    <name type="scientific">Gossypium australe</name>
    <dbReference type="NCBI Taxonomy" id="47621"/>
    <lineage>
        <taxon>Eukaryota</taxon>
        <taxon>Viridiplantae</taxon>
        <taxon>Streptophyta</taxon>
        <taxon>Embryophyta</taxon>
        <taxon>Tracheophyta</taxon>
        <taxon>Spermatophyta</taxon>
        <taxon>Magnoliopsida</taxon>
        <taxon>eudicotyledons</taxon>
        <taxon>Gunneridae</taxon>
        <taxon>Pentapetalae</taxon>
        <taxon>rosids</taxon>
        <taxon>malvids</taxon>
        <taxon>Malvales</taxon>
        <taxon>Malvaceae</taxon>
        <taxon>Malvoideae</taxon>
        <taxon>Gossypium</taxon>
    </lineage>
</organism>
<dbReference type="AlphaFoldDB" id="A0A5B6WGX4"/>
<evidence type="ECO:0000256" key="1">
    <source>
        <dbReference type="SAM" id="Phobius"/>
    </source>
</evidence>
<accession>A0A5B6WGX4</accession>
<proteinExistence type="predicted"/>
<keyword evidence="3" id="KW-1185">Reference proteome</keyword>